<dbReference type="AlphaFoldDB" id="A0A218XIT4"/>
<evidence type="ECO:0000313" key="1">
    <source>
        <dbReference type="EMBL" id="OWM84371.1"/>
    </source>
</evidence>
<gene>
    <name evidence="1" type="ORF">CDL15_Pgr021940</name>
</gene>
<evidence type="ECO:0000313" key="2">
    <source>
        <dbReference type="Proteomes" id="UP000197138"/>
    </source>
</evidence>
<accession>A0A218XIT4</accession>
<reference evidence="2" key="1">
    <citation type="journal article" date="2017" name="Plant J.">
        <title>The pomegranate (Punica granatum L.) genome and the genomics of punicalagin biosynthesis.</title>
        <authorList>
            <person name="Qin G."/>
            <person name="Xu C."/>
            <person name="Ming R."/>
            <person name="Tang H."/>
            <person name="Guyot R."/>
            <person name="Kramer E.M."/>
            <person name="Hu Y."/>
            <person name="Yi X."/>
            <person name="Qi Y."/>
            <person name="Xu X."/>
            <person name="Gao Z."/>
            <person name="Pan H."/>
            <person name="Jian J."/>
            <person name="Tian Y."/>
            <person name="Yue Z."/>
            <person name="Xu Y."/>
        </authorList>
    </citation>
    <scope>NUCLEOTIDE SEQUENCE [LARGE SCALE GENOMIC DNA]</scope>
    <source>
        <strain evidence="2">cv. Dabenzi</strain>
    </source>
</reference>
<comment type="caution">
    <text evidence="1">The sequence shown here is derived from an EMBL/GenBank/DDBJ whole genome shotgun (WGS) entry which is preliminary data.</text>
</comment>
<dbReference type="EMBL" id="MTKT01001596">
    <property type="protein sequence ID" value="OWM84371.1"/>
    <property type="molecule type" value="Genomic_DNA"/>
</dbReference>
<proteinExistence type="predicted"/>
<name>A0A218XIT4_PUNGR</name>
<dbReference type="Proteomes" id="UP000197138">
    <property type="component" value="Unassembled WGS sequence"/>
</dbReference>
<sequence length="87" mass="9783">MFVTTGTSLGKPSRAPEGHLKLIPRPWWSLGACRPLVSPGPRLLFVRLDIRFGDPFALWGSLARRPRPKTIAPGRHRDFDRDLLSVP</sequence>
<organism evidence="1 2">
    <name type="scientific">Punica granatum</name>
    <name type="common">Pomegranate</name>
    <dbReference type="NCBI Taxonomy" id="22663"/>
    <lineage>
        <taxon>Eukaryota</taxon>
        <taxon>Viridiplantae</taxon>
        <taxon>Streptophyta</taxon>
        <taxon>Embryophyta</taxon>
        <taxon>Tracheophyta</taxon>
        <taxon>Spermatophyta</taxon>
        <taxon>Magnoliopsida</taxon>
        <taxon>eudicotyledons</taxon>
        <taxon>Gunneridae</taxon>
        <taxon>Pentapetalae</taxon>
        <taxon>rosids</taxon>
        <taxon>malvids</taxon>
        <taxon>Myrtales</taxon>
        <taxon>Lythraceae</taxon>
        <taxon>Punica</taxon>
    </lineage>
</organism>
<protein>
    <submittedName>
        <fullName evidence="1">Uncharacterized protein</fullName>
    </submittedName>
</protein>